<gene>
    <name evidence="11" type="ORF">KR50_03340</name>
</gene>
<dbReference type="EMBL" id="JXRR01000001">
    <property type="protein sequence ID" value="KIL53005.1"/>
    <property type="molecule type" value="Genomic_DNA"/>
</dbReference>
<dbReference type="Gene3D" id="1.20.910.10">
    <property type="entry name" value="Heme oxygenase-like"/>
    <property type="match status" value="1"/>
</dbReference>
<keyword evidence="9" id="KW-0378">Hydrolase</keyword>
<organism evidence="11 12">
    <name type="scientific">Jeotgalibacillus campisalis</name>
    <dbReference type="NCBI Taxonomy" id="220754"/>
    <lineage>
        <taxon>Bacteria</taxon>
        <taxon>Bacillati</taxon>
        <taxon>Bacillota</taxon>
        <taxon>Bacilli</taxon>
        <taxon>Bacillales</taxon>
        <taxon>Caryophanaceae</taxon>
        <taxon>Jeotgalibacillus</taxon>
    </lineage>
</organism>
<proteinExistence type="inferred from homology"/>
<dbReference type="GO" id="GO:0005829">
    <property type="term" value="C:cytosol"/>
    <property type="evidence" value="ECO:0007669"/>
    <property type="project" value="TreeGrafter"/>
</dbReference>
<dbReference type="OrthoDB" id="34166at2"/>
<accession>A0A0C2RS06</accession>
<dbReference type="PATRIC" id="fig|220754.4.peg.340"/>
<comment type="function">
    <text evidence="9">Catalyzes an amino-pyrimidine hydrolysis reaction at the C5' of the pyrimidine moiety of thiamine compounds, a reaction that is part of a thiamine salvage pathway.</text>
</comment>
<sequence>MTFTEELRKENEDIFSLIFNHPFVQGIGKGDVPEEALAHYIKADYEYLNAFMKIYGIAISKSSTREDIAYFTKQIDFVLHSEIHPHNNFCEVIGVSYEELQGYPLPPTADHYIKHMMAHAQLGTLGEIIAALLPCPWTYFEIGRELIRQYSPNEDHPFYPWITFYAEQRVEDVVLVMKTRLDALAESASVQEKQRMKEAFRKSCQLEWAFWEMAFTCEEWITEKEAAVHE</sequence>
<dbReference type="RefSeq" id="WP_041053952.1">
    <property type="nucleotide sequence ID" value="NZ_JXRR01000001.1"/>
</dbReference>
<dbReference type="Proteomes" id="UP000031972">
    <property type="component" value="Unassembled WGS sequence"/>
</dbReference>
<comment type="similarity">
    <text evidence="3 9">Belongs to the TenA family.</text>
</comment>
<dbReference type="Pfam" id="PF03070">
    <property type="entry name" value="TENA_THI-4"/>
    <property type="match status" value="1"/>
</dbReference>
<dbReference type="InterPro" id="IPR016084">
    <property type="entry name" value="Haem_Oase-like_multi-hlx"/>
</dbReference>
<comment type="catalytic activity">
    <reaction evidence="1 9">
        <text>4-amino-5-aminomethyl-2-methylpyrimidine + H2O = 4-amino-5-hydroxymethyl-2-methylpyrimidine + NH4(+)</text>
        <dbReference type="Rhea" id="RHEA:31799"/>
        <dbReference type="ChEBI" id="CHEBI:15377"/>
        <dbReference type="ChEBI" id="CHEBI:16892"/>
        <dbReference type="ChEBI" id="CHEBI:28938"/>
        <dbReference type="ChEBI" id="CHEBI:63416"/>
        <dbReference type="EC" id="3.5.99.2"/>
    </reaction>
</comment>
<dbReference type="GO" id="GO:0050334">
    <property type="term" value="F:thiaminase activity"/>
    <property type="evidence" value="ECO:0007669"/>
    <property type="project" value="UniProtKB-EC"/>
</dbReference>
<dbReference type="PANTHER" id="PTHR43198">
    <property type="entry name" value="BIFUNCTIONAL TH2 PROTEIN"/>
    <property type="match status" value="1"/>
</dbReference>
<evidence type="ECO:0000256" key="4">
    <source>
        <dbReference type="ARBA" id="ARBA00011881"/>
    </source>
</evidence>
<comment type="pathway">
    <text evidence="2 9">Cofactor biosynthesis; thiamine diphosphate biosynthesis.</text>
</comment>
<keyword evidence="12" id="KW-1185">Reference proteome</keyword>
<evidence type="ECO:0000256" key="8">
    <source>
        <dbReference type="ARBA" id="ARBA00048337"/>
    </source>
</evidence>
<dbReference type="InterPro" id="IPR050967">
    <property type="entry name" value="Thiamine_Salvage_TenA"/>
</dbReference>
<dbReference type="EC" id="3.5.99.2" evidence="5 9"/>
<dbReference type="GO" id="GO:0009229">
    <property type="term" value="P:thiamine diphosphate biosynthetic process"/>
    <property type="evidence" value="ECO:0007669"/>
    <property type="project" value="UniProtKB-UniPathway"/>
</dbReference>
<dbReference type="AlphaFoldDB" id="A0A0C2RS06"/>
<evidence type="ECO:0000256" key="1">
    <source>
        <dbReference type="ARBA" id="ARBA00001881"/>
    </source>
</evidence>
<comment type="catalytic activity">
    <reaction evidence="8 9">
        <text>thiamine + H2O = 5-(2-hydroxyethyl)-4-methylthiazole + 4-amino-5-hydroxymethyl-2-methylpyrimidine + H(+)</text>
        <dbReference type="Rhea" id="RHEA:17509"/>
        <dbReference type="ChEBI" id="CHEBI:15377"/>
        <dbReference type="ChEBI" id="CHEBI:15378"/>
        <dbReference type="ChEBI" id="CHEBI:16892"/>
        <dbReference type="ChEBI" id="CHEBI:17957"/>
        <dbReference type="ChEBI" id="CHEBI:18385"/>
        <dbReference type="EC" id="3.5.99.2"/>
    </reaction>
</comment>
<evidence type="ECO:0000256" key="2">
    <source>
        <dbReference type="ARBA" id="ARBA00004948"/>
    </source>
</evidence>
<evidence type="ECO:0000256" key="7">
    <source>
        <dbReference type="ARBA" id="ARBA00022977"/>
    </source>
</evidence>
<evidence type="ECO:0000256" key="6">
    <source>
        <dbReference type="ARBA" id="ARBA00013647"/>
    </source>
</evidence>
<dbReference type="InterPro" id="IPR004305">
    <property type="entry name" value="Thiaminase-2/PQQC"/>
</dbReference>
<reference evidence="11 12" key="1">
    <citation type="submission" date="2015-01" db="EMBL/GenBank/DDBJ databases">
        <title>Jeotgalibacillus campisalis genome sequencing.</title>
        <authorList>
            <person name="Goh K.M."/>
            <person name="Chan K.-G."/>
            <person name="Yaakop A.S."/>
            <person name="Ee R."/>
            <person name="Gan H.M."/>
            <person name="Chan C.S."/>
        </authorList>
    </citation>
    <scope>NUCLEOTIDE SEQUENCE [LARGE SCALE GENOMIC DNA]</scope>
    <source>
        <strain evidence="11 12">SF-57</strain>
    </source>
</reference>
<comment type="caution">
    <text evidence="11">The sequence shown here is derived from an EMBL/GenBank/DDBJ whole genome shotgun (WGS) entry which is preliminary data.</text>
</comment>
<dbReference type="SUPFAM" id="SSF48613">
    <property type="entry name" value="Heme oxygenase-like"/>
    <property type="match status" value="1"/>
</dbReference>
<evidence type="ECO:0000313" key="12">
    <source>
        <dbReference type="Proteomes" id="UP000031972"/>
    </source>
</evidence>
<protein>
    <recommendedName>
        <fullName evidence="6 9">Aminopyrimidine aminohydrolase</fullName>
        <ecNumber evidence="5 9">3.5.99.2</ecNumber>
    </recommendedName>
</protein>
<evidence type="ECO:0000259" key="10">
    <source>
        <dbReference type="Pfam" id="PF03070"/>
    </source>
</evidence>
<dbReference type="PANTHER" id="PTHR43198:SF2">
    <property type="entry name" value="SI:CH1073-67J19.1-RELATED"/>
    <property type="match status" value="1"/>
</dbReference>
<evidence type="ECO:0000313" key="11">
    <source>
        <dbReference type="EMBL" id="KIL53005.1"/>
    </source>
</evidence>
<evidence type="ECO:0000256" key="9">
    <source>
        <dbReference type="RuleBase" id="RU363093"/>
    </source>
</evidence>
<dbReference type="GO" id="GO:0009228">
    <property type="term" value="P:thiamine biosynthetic process"/>
    <property type="evidence" value="ECO:0007669"/>
    <property type="project" value="UniProtKB-KW"/>
</dbReference>
<name>A0A0C2RS06_9BACL</name>
<evidence type="ECO:0000256" key="5">
    <source>
        <dbReference type="ARBA" id="ARBA00012684"/>
    </source>
</evidence>
<evidence type="ECO:0000256" key="3">
    <source>
        <dbReference type="ARBA" id="ARBA00010264"/>
    </source>
</evidence>
<dbReference type="CDD" id="cd19360">
    <property type="entry name" value="TenA_C_SaTenA-like"/>
    <property type="match status" value="1"/>
</dbReference>
<dbReference type="NCBIfam" id="TIGR04306">
    <property type="entry name" value="salvage_TenA"/>
    <property type="match status" value="1"/>
</dbReference>
<feature type="domain" description="Thiaminase-2/PQQC" evidence="10">
    <location>
        <begin position="14"/>
        <end position="215"/>
    </location>
</feature>
<keyword evidence="7 9" id="KW-0784">Thiamine biosynthesis</keyword>
<dbReference type="InterPro" id="IPR027574">
    <property type="entry name" value="Thiaminase_II"/>
</dbReference>
<comment type="subunit">
    <text evidence="4">Homotetramer.</text>
</comment>
<dbReference type="UniPathway" id="UPA00060"/>